<proteinExistence type="predicted"/>
<evidence type="ECO:0000313" key="1">
    <source>
        <dbReference type="EMBL" id="QED11487.1"/>
    </source>
</evidence>
<dbReference type="Proteomes" id="UP000321075">
    <property type="component" value="Segment"/>
</dbReference>
<sequence>MTTNKKEPTVAISNKKTPASLVEVLANKANQLESTATTKTSQSNALALQAAEAAEVAAVARAHAEAIDKALDILSEAGVTV</sequence>
<name>A0A5B8WIA2_9CAUD</name>
<protein>
    <submittedName>
        <fullName evidence="1">Uncharacterized protein</fullName>
    </submittedName>
</protein>
<gene>
    <name evidence="1" type="primary">64</name>
    <name evidence="1" type="ORF">SEA_VITAS_64</name>
</gene>
<organism evidence="1 2">
    <name type="scientific">Microbacterium phage Vitas</name>
    <dbReference type="NCBI Taxonomy" id="2603259"/>
    <lineage>
        <taxon>Viruses</taxon>
        <taxon>Duplodnaviria</taxon>
        <taxon>Heunggongvirae</taxon>
        <taxon>Uroviricota</taxon>
        <taxon>Caudoviricetes</taxon>
        <taxon>Armstrongvirus</taxon>
        <taxon>Armstrongvirus armstrong</taxon>
    </lineage>
</organism>
<evidence type="ECO:0000313" key="2">
    <source>
        <dbReference type="Proteomes" id="UP000321075"/>
    </source>
</evidence>
<dbReference type="EMBL" id="MN183281">
    <property type="protein sequence ID" value="QED11487.1"/>
    <property type="molecule type" value="Genomic_DNA"/>
</dbReference>
<accession>A0A5B8WIA2</accession>
<reference evidence="1 2" key="1">
    <citation type="submission" date="2019-07" db="EMBL/GenBank/DDBJ databases">
        <authorList>
            <person name="Harms R.C."/>
            <person name="Peters T.J."/>
            <person name="Kahn R.S."/>
            <person name="Waniolka K.J."/>
            <person name="Bullock R.L."/>
            <person name="Jaudes Z.T."/>
            <person name="Jn Baptiste W."/>
            <person name="Williams Y."/>
            <person name="Washington J.M."/>
            <person name="Garlena R.A."/>
            <person name="Russell D.A."/>
            <person name="Pope W.H."/>
            <person name="Jacobs-Sera D."/>
            <person name="Hatfull G.F."/>
        </authorList>
    </citation>
    <scope>NUCLEOTIDE SEQUENCE [LARGE SCALE GENOMIC DNA]</scope>
</reference>